<evidence type="ECO:0008006" key="3">
    <source>
        <dbReference type="Google" id="ProtNLM"/>
    </source>
</evidence>
<dbReference type="RefSeq" id="WP_007121010.1">
    <property type="nucleotide sequence ID" value="NZ_ABID01000018.1"/>
</dbReference>
<sequence length="219" mass="25836">MIDLKNRILFIHVPKAAGTSVEEYFRLLRGLDEVDIPALGIFKNQKSSNLERGNQHCTLDMYEKYFFGGPIPKEWRIFTVVRNPYQRFWSEWRYRRLPPPQRFYFNTFLSVPLLIRLSEKPIARLKDLNSHMRPQEDFLIGESRERVRVLHFENVGDEFSQMCRDWGLPDTGLPRSNASHNRPKPSKAHIDMGNDFVRRAYAIDFDAFGYDINEVIAPK</sequence>
<dbReference type="Gene3D" id="3.40.50.300">
    <property type="entry name" value="P-loop containing nucleotide triphosphate hydrolases"/>
    <property type="match status" value="1"/>
</dbReference>
<keyword evidence="2" id="KW-1185">Reference proteome</keyword>
<accession>A0ABM9X1V6</accession>
<evidence type="ECO:0000313" key="1">
    <source>
        <dbReference type="EMBL" id="EDQ03428.1"/>
    </source>
</evidence>
<dbReference type="EMBL" id="ABID01000018">
    <property type="protein sequence ID" value="EDQ03428.1"/>
    <property type="molecule type" value="Genomic_DNA"/>
</dbReference>
<name>A0ABM9X1V6_9RHOB</name>
<dbReference type="Pfam" id="PF03567">
    <property type="entry name" value="Sulfotransfer_2"/>
    <property type="match status" value="1"/>
</dbReference>
<reference evidence="1 2" key="1">
    <citation type="submission" date="2007-11" db="EMBL/GenBank/DDBJ databases">
        <authorList>
            <person name="Wagner-Dobler I."/>
            <person name="Ferriera S."/>
            <person name="Johnson J."/>
            <person name="Kravitz S."/>
            <person name="Beeson K."/>
            <person name="Sutton G."/>
            <person name="Rogers Y.-H."/>
            <person name="Friedman R."/>
            <person name="Frazier M."/>
            <person name="Venter J.C."/>
        </authorList>
    </citation>
    <scope>NUCLEOTIDE SEQUENCE [LARGE SCALE GENOMIC DNA]</scope>
    <source>
        <strain evidence="1 2">HEL-45</strain>
    </source>
</reference>
<gene>
    <name evidence="1" type="ORF">OIHEL45_16966</name>
</gene>
<evidence type="ECO:0000313" key="2">
    <source>
        <dbReference type="Proteomes" id="UP000003257"/>
    </source>
</evidence>
<proteinExistence type="predicted"/>
<comment type="caution">
    <text evidence="1">The sequence shown here is derived from an EMBL/GenBank/DDBJ whole genome shotgun (WGS) entry which is preliminary data.</text>
</comment>
<dbReference type="SUPFAM" id="SSF52540">
    <property type="entry name" value="P-loop containing nucleoside triphosphate hydrolases"/>
    <property type="match status" value="1"/>
</dbReference>
<dbReference type="InterPro" id="IPR005331">
    <property type="entry name" value="Sulfotransferase"/>
</dbReference>
<dbReference type="InterPro" id="IPR027417">
    <property type="entry name" value="P-loop_NTPase"/>
</dbReference>
<dbReference type="Proteomes" id="UP000003257">
    <property type="component" value="Unassembled WGS sequence"/>
</dbReference>
<protein>
    <recommendedName>
        <fullName evidence="3">Sulfotransferase family protein</fullName>
    </recommendedName>
</protein>
<organism evidence="1 2">
    <name type="scientific">Sulfitobacter indolifex HEL-45</name>
    <dbReference type="NCBI Taxonomy" id="391624"/>
    <lineage>
        <taxon>Bacteria</taxon>
        <taxon>Pseudomonadati</taxon>
        <taxon>Pseudomonadota</taxon>
        <taxon>Alphaproteobacteria</taxon>
        <taxon>Rhodobacterales</taxon>
        <taxon>Roseobacteraceae</taxon>
        <taxon>Sulfitobacter</taxon>
    </lineage>
</organism>